<dbReference type="Gene3D" id="3.30.1590.10">
    <property type="entry name" value="Maltooligosyl trehalose synthase, domain 2"/>
    <property type="match status" value="1"/>
</dbReference>
<dbReference type="OrthoDB" id="9761577at2"/>
<feature type="domain" description="Glycosyl hydrolase family 13 catalytic" evidence="1">
    <location>
        <begin position="17"/>
        <end position="497"/>
    </location>
</feature>
<dbReference type="PANTHER" id="PTHR10357">
    <property type="entry name" value="ALPHA-AMYLASE FAMILY MEMBER"/>
    <property type="match status" value="1"/>
</dbReference>
<dbReference type="GO" id="GO:0047470">
    <property type="term" value="F:(1,4)-alpha-D-glucan 1-alpha-D-glucosylmutase activity"/>
    <property type="evidence" value="ECO:0007669"/>
    <property type="project" value="TreeGrafter"/>
</dbReference>
<dbReference type="CDD" id="cd11336">
    <property type="entry name" value="AmyAc_MTSase"/>
    <property type="match status" value="1"/>
</dbReference>
<sequence length="943" mass="104471">MSIPRATARLQLHKEFTFEHALEVIPYLASLGISHVYASPILTARSGSTHGYDIVDPTRINPELGGEAGFRRMVEALRGVGLGLILDIVPNHMGVGPENPWWQHVLEWGQNSPYARWFDINWRPSDDTLHGKVMAPFLGQPYGDVLAAGEIQLQFDEQRGKFYAGYYSHRFPISPADTAAILKAAKSERLAAAIAAFEREEGERDEQGRTIISQQTADHGTGLLLRQVREHGRADIDAALAAFASDTPQGIDALHRLLERQHYRLAWWRCAADNINWRRFFEVTDLAGVRVEQDDVFEATHALIFRLYTEGLIDGVRIDHVDGLADPGGYCRKLRRRLQALTSQRPPELPPAPAYLIVEKILAPEEQLRAGWEIDGTSGYDFMDRVGAVMHDPAGEAPLTWLWHELTGSNLDFAGEVRQARRQLLAINLAGEFEAASRALHALARTDLRTRDFSLGAIRRVFAELLVHFPVYRTYASVDGRDEADERIIEQALEHARGSVERTEVALLDVLARWLGGATPDADGHPRVRALHQQAITRFQQLTPPLSAKSVEDTAFYRYGRLLSRNEVGSDPGQFCISVREFHESNAARLQRFPDSMLATATHDHKRGEDVRMRIAALSELTDDWARTAKEWMTLNAGLRTEMAPGDASGHDIAPHPADELMLYQMLVGAWPIGLGADDADGLHQFAQRIEAWQTKALREAKQVSDWIMPNESYENACKAFLHGILAPGPDNRFLPGLLQWVGRLTAVGAAKSLGQTLLRLTCPGVPDLYQGTDFWDFSLVDPDNRRPVDYAARAAALRDLPPALAGVDGWRDGRLKQALLRHGLGLRAREPELFQEGEYLPLEIEGAQAAHALAFARRRGQRLLVVVVSHLPGALMGEAQAPAVPPDAWQDTALVLPENLRTRLTDGLTGAALDAGSGRIALRELLARLPVALLQGEALSAA</sequence>
<dbReference type="InterPro" id="IPR006047">
    <property type="entry name" value="GH13_cat_dom"/>
</dbReference>
<dbReference type="InterPro" id="IPR017853">
    <property type="entry name" value="GH"/>
</dbReference>
<accession>A0A239FB60</accession>
<evidence type="ECO:0000313" key="2">
    <source>
        <dbReference type="EMBL" id="SNS54025.1"/>
    </source>
</evidence>
<dbReference type="RefSeq" id="WP_089398761.1">
    <property type="nucleotide sequence ID" value="NZ_FZOT01000003.1"/>
</dbReference>
<dbReference type="InterPro" id="IPR012767">
    <property type="entry name" value="Trehalose_TreY"/>
</dbReference>
<dbReference type="GO" id="GO:0005992">
    <property type="term" value="P:trehalose biosynthetic process"/>
    <property type="evidence" value="ECO:0007669"/>
    <property type="project" value="TreeGrafter"/>
</dbReference>
<dbReference type="Gene3D" id="1.10.10.470">
    <property type="entry name" value="Maltooligosyl trehalose synthase, domain 4"/>
    <property type="match status" value="1"/>
</dbReference>
<reference evidence="2 3" key="1">
    <citation type="submission" date="2017-06" db="EMBL/GenBank/DDBJ databases">
        <authorList>
            <person name="Kim H.J."/>
            <person name="Triplett B.A."/>
        </authorList>
    </citation>
    <scope>NUCLEOTIDE SEQUENCE [LARGE SCALE GENOMIC DNA]</scope>
    <source>
        <strain evidence="2 3">U15</strain>
    </source>
</reference>
<gene>
    <name evidence="2" type="ORF">SAMN06265795_103273</name>
</gene>
<dbReference type="Proteomes" id="UP000198284">
    <property type="component" value="Unassembled WGS sequence"/>
</dbReference>
<evidence type="ECO:0000313" key="3">
    <source>
        <dbReference type="Proteomes" id="UP000198284"/>
    </source>
</evidence>
<name>A0A239FB60_9BURK</name>
<dbReference type="SMART" id="SM00642">
    <property type="entry name" value="Aamy"/>
    <property type="match status" value="1"/>
</dbReference>
<organism evidence="2 3">
    <name type="scientific">Noviherbaspirillum humi</name>
    <dbReference type="NCBI Taxonomy" id="1688639"/>
    <lineage>
        <taxon>Bacteria</taxon>
        <taxon>Pseudomonadati</taxon>
        <taxon>Pseudomonadota</taxon>
        <taxon>Betaproteobacteria</taxon>
        <taxon>Burkholderiales</taxon>
        <taxon>Oxalobacteraceae</taxon>
        <taxon>Noviherbaspirillum</taxon>
    </lineage>
</organism>
<protein>
    <submittedName>
        <fullName evidence="2">Maltooligosyl trehalose synthase</fullName>
    </submittedName>
</protein>
<dbReference type="GO" id="GO:0030980">
    <property type="term" value="P:alpha-glucan catabolic process"/>
    <property type="evidence" value="ECO:0007669"/>
    <property type="project" value="TreeGrafter"/>
</dbReference>
<dbReference type="SUPFAM" id="SSF51445">
    <property type="entry name" value="(Trans)glycosidases"/>
    <property type="match status" value="1"/>
</dbReference>
<dbReference type="EMBL" id="FZOT01000003">
    <property type="protein sequence ID" value="SNS54025.1"/>
    <property type="molecule type" value="Genomic_DNA"/>
</dbReference>
<dbReference type="Gene3D" id="3.20.20.80">
    <property type="entry name" value="Glycosidases"/>
    <property type="match status" value="2"/>
</dbReference>
<dbReference type="InterPro" id="IPR013797">
    <property type="entry name" value="Maltooligo_trehalose_synth_4"/>
</dbReference>
<proteinExistence type="predicted"/>
<dbReference type="PANTHER" id="PTHR10357:SF216">
    <property type="entry name" value="MALTOOLIGOSYL TREHALOSE SYNTHASE-RELATED"/>
    <property type="match status" value="1"/>
</dbReference>
<dbReference type="AlphaFoldDB" id="A0A239FB60"/>
<evidence type="ECO:0000259" key="1">
    <source>
        <dbReference type="SMART" id="SM00642"/>
    </source>
</evidence>
<dbReference type="NCBIfam" id="TIGR02401">
    <property type="entry name" value="trehalose_TreY"/>
    <property type="match status" value="1"/>
</dbReference>
<dbReference type="Pfam" id="PF00128">
    <property type="entry name" value="Alpha-amylase"/>
    <property type="match status" value="1"/>
</dbReference>
<keyword evidence="3" id="KW-1185">Reference proteome</keyword>